<name>A0A7D5ZHQ0_9NEIS</name>
<evidence type="ECO:0000259" key="1">
    <source>
        <dbReference type="Pfam" id="PF11984"/>
    </source>
</evidence>
<gene>
    <name evidence="2" type="primary">epsI</name>
    <name evidence="2" type="ORF">HZU75_13995</name>
</gene>
<dbReference type="Proteomes" id="UP000510822">
    <property type="component" value="Chromosome"/>
</dbReference>
<dbReference type="KEGG" id="cfon:HZU75_13995"/>
<dbReference type="InterPro" id="IPR054653">
    <property type="entry name" value="EpsI_type_B_pred"/>
</dbReference>
<dbReference type="NCBIfam" id="TIGR02914">
    <property type="entry name" value="EpsI_fam"/>
    <property type="match status" value="1"/>
</dbReference>
<evidence type="ECO:0000313" key="2">
    <source>
        <dbReference type="EMBL" id="QLI82548.1"/>
    </source>
</evidence>
<sequence length="223" mass="25479">MKIKLQMILTLLMVLSAVSAWCLIPTQYMHETRKTKLGDLVPEHFGDWRAEKNGSSVEVPAELLATVNKIYSETVSKTYRNSHGEVVMLSIAYSKEQSDSANVHRPEVCYPAQGFTVVKRQAEQFKVDGHNIPVTQLVTELGERKEPLSYWVSVGNDIVENKFAQKLKQIEYGFKDMIPDGMIFRISTIDVNNENSFRIQKEFAYDFYKSLSPEAKNIFFGVK</sequence>
<evidence type="ECO:0000313" key="3">
    <source>
        <dbReference type="Proteomes" id="UP000510822"/>
    </source>
</evidence>
<keyword evidence="3" id="KW-1185">Reference proteome</keyword>
<protein>
    <submittedName>
        <fullName evidence="2">EpsI family protein</fullName>
    </submittedName>
</protein>
<organism evidence="2 3">
    <name type="scientific">Chitinibacter fontanus</name>
    <dbReference type="NCBI Taxonomy" id="1737446"/>
    <lineage>
        <taxon>Bacteria</taxon>
        <taxon>Pseudomonadati</taxon>
        <taxon>Pseudomonadota</taxon>
        <taxon>Betaproteobacteria</taxon>
        <taxon>Neisseriales</taxon>
        <taxon>Chitinibacteraceae</taxon>
        <taxon>Chitinibacter</taxon>
    </lineage>
</organism>
<dbReference type="AlphaFoldDB" id="A0A7D5ZHQ0"/>
<reference evidence="2 3" key="1">
    <citation type="journal article" date="2016" name="Int. J. Syst. Evol. Microbiol.">
        <title>Chitinibacter fontanus sp. nov., isolated from a spring.</title>
        <authorList>
            <person name="Sheu S.Y."/>
            <person name="Li Y.S."/>
            <person name="Young C.C."/>
            <person name="Chen W.M."/>
        </authorList>
    </citation>
    <scope>NUCLEOTIDE SEQUENCE [LARGE SCALE GENOMIC DNA]</scope>
    <source>
        <strain evidence="2 3">STM-7</strain>
    </source>
</reference>
<dbReference type="RefSeq" id="WP_180306626.1">
    <property type="nucleotide sequence ID" value="NZ_CP058952.1"/>
</dbReference>
<proteinExistence type="predicted"/>
<dbReference type="Pfam" id="PF11984">
    <property type="entry name" value="DUF3485"/>
    <property type="match status" value="1"/>
</dbReference>
<accession>A0A7D5ZHQ0</accession>
<dbReference type="NCBIfam" id="NF045609">
    <property type="entry name" value="EpsI_type_B"/>
    <property type="match status" value="1"/>
</dbReference>
<dbReference type="EMBL" id="CP058952">
    <property type="protein sequence ID" value="QLI82548.1"/>
    <property type="molecule type" value="Genomic_DNA"/>
</dbReference>
<dbReference type="InterPro" id="IPR014263">
    <property type="entry name" value="Methanolan_biosynth_EpsI"/>
</dbReference>
<feature type="domain" description="Methanolan biosynthesis EpsI" evidence="1">
    <location>
        <begin position="8"/>
        <end position="213"/>
    </location>
</feature>